<gene>
    <name evidence="1" type="ORF">LPJ66_002168</name>
</gene>
<evidence type="ECO:0000313" key="2">
    <source>
        <dbReference type="Proteomes" id="UP001150581"/>
    </source>
</evidence>
<organism evidence="1 2">
    <name type="scientific">Kickxella alabastrina</name>
    <dbReference type="NCBI Taxonomy" id="61397"/>
    <lineage>
        <taxon>Eukaryota</taxon>
        <taxon>Fungi</taxon>
        <taxon>Fungi incertae sedis</taxon>
        <taxon>Zoopagomycota</taxon>
        <taxon>Kickxellomycotina</taxon>
        <taxon>Kickxellomycetes</taxon>
        <taxon>Kickxellales</taxon>
        <taxon>Kickxellaceae</taxon>
        <taxon>Kickxella</taxon>
    </lineage>
</organism>
<name>A0ACC1IR65_9FUNG</name>
<evidence type="ECO:0000313" key="1">
    <source>
        <dbReference type="EMBL" id="KAJ1899344.1"/>
    </source>
</evidence>
<sequence length="378" mass="40876">MLYSDSTGQETFDSVYHDHLQQTDESTSRYIYEIHVIQQPLRARMCGFGEKDRRPCTPPPILQLIIYDRATGQPVNMDMVDVSFFTAACSLYSVEMDTELDLIHQQRGTQDSGLGSVSTMSGNTAVQQSRHMSHTSKNSMGPSNNDADGMLQSNSPPFGSMTTGPMSNTANSLLSNASNSDRDAVVFTDFINGHNVAPRGLGQHLASSSSIMSFSAGNERGGSLSGGIGSVVDGSYDSGGGSSGNFSSSTSDSSMCTVRNLIGASVTTGAKLNNVDGSLGVFFVFPDLSIRKDGDYRFRFSFFDLQSDNGDLLKTSADIKARAFSEPFRVYSAKQFPGMIESTPLSKHFAKQGVKIPVRKETIGKSRQSPDDDDWQNN</sequence>
<proteinExistence type="predicted"/>
<keyword evidence="2" id="KW-1185">Reference proteome</keyword>
<protein>
    <submittedName>
        <fullName evidence="1">Uncharacterized protein</fullName>
    </submittedName>
</protein>
<accession>A0ACC1IR65</accession>
<reference evidence="1" key="1">
    <citation type="submission" date="2022-07" db="EMBL/GenBank/DDBJ databases">
        <title>Phylogenomic reconstructions and comparative analyses of Kickxellomycotina fungi.</title>
        <authorList>
            <person name="Reynolds N.K."/>
            <person name="Stajich J.E."/>
            <person name="Barry K."/>
            <person name="Grigoriev I.V."/>
            <person name="Crous P."/>
            <person name="Smith M.E."/>
        </authorList>
    </citation>
    <scope>NUCLEOTIDE SEQUENCE</scope>
    <source>
        <strain evidence="1">Benny 63K</strain>
    </source>
</reference>
<dbReference type="Proteomes" id="UP001150581">
    <property type="component" value="Unassembled WGS sequence"/>
</dbReference>
<comment type="caution">
    <text evidence="1">The sequence shown here is derived from an EMBL/GenBank/DDBJ whole genome shotgun (WGS) entry which is preliminary data.</text>
</comment>
<dbReference type="EMBL" id="JANBPG010000160">
    <property type="protein sequence ID" value="KAJ1899344.1"/>
    <property type="molecule type" value="Genomic_DNA"/>
</dbReference>